<dbReference type="InterPro" id="IPR005185">
    <property type="entry name" value="YccF"/>
</dbReference>
<dbReference type="PANTHER" id="PTHR42903:SF1">
    <property type="entry name" value="INNER MEMBRANE PROTEIN YCCF"/>
    <property type="match status" value="1"/>
</dbReference>
<feature type="domain" description="Inner membrane component" evidence="2">
    <location>
        <begin position="4"/>
        <end position="54"/>
    </location>
</feature>
<keyword evidence="1" id="KW-1003">Cell membrane</keyword>
<dbReference type="PIRSF" id="PIRSF028777">
    <property type="entry name" value="UCP028777"/>
    <property type="match status" value="1"/>
</dbReference>
<dbReference type="KEGG" id="alf:CFBP5473_19230"/>
<evidence type="ECO:0000313" key="5">
    <source>
        <dbReference type="Proteomes" id="UP000298545"/>
    </source>
</evidence>
<dbReference type="EMBL" id="CP072168">
    <property type="protein sequence ID" value="QYA09487.1"/>
    <property type="molecule type" value="Genomic_DNA"/>
</dbReference>
<dbReference type="STRING" id="1367849.GCA_000518585_01900"/>
<protein>
    <recommendedName>
        <fullName evidence="1">Inner membrane protein YccF</fullName>
    </recommendedName>
</protein>
<keyword evidence="1" id="KW-0812">Transmembrane</keyword>
<dbReference type="InterPro" id="IPR052937">
    <property type="entry name" value="Inner_membrane_protein"/>
</dbReference>
<evidence type="ECO:0000259" key="2">
    <source>
        <dbReference type="Pfam" id="PF03733"/>
    </source>
</evidence>
<dbReference type="Proteomes" id="UP000298545">
    <property type="component" value="Chromosome linear"/>
</dbReference>
<reference evidence="4 6" key="2">
    <citation type="submission" date="2021-03" db="EMBL/GenBank/DDBJ databases">
        <title>Rapid diversification of plasmids in a genus of pathogenic and nitrogen fixing bacteria.</title>
        <authorList>
            <person name="Weisberg A.J."/>
            <person name="Miller M."/>
            <person name="Ream W."/>
            <person name="Grunwald N.J."/>
            <person name="Chang J.H."/>
        </authorList>
    </citation>
    <scope>NUCLEOTIDE SEQUENCE [LARGE SCALE GENOMIC DNA]</scope>
    <source>
        <strain evidence="4 6">AF3.44</strain>
    </source>
</reference>
<feature type="transmembrane region" description="Helical" evidence="1">
    <location>
        <begin position="6"/>
        <end position="37"/>
    </location>
</feature>
<organism evidence="3 5">
    <name type="scientific">Agrobacterium larrymoorei</name>
    <dbReference type="NCBI Taxonomy" id="160699"/>
    <lineage>
        <taxon>Bacteria</taxon>
        <taxon>Pseudomonadati</taxon>
        <taxon>Pseudomonadota</taxon>
        <taxon>Alphaproteobacteria</taxon>
        <taxon>Hyphomicrobiales</taxon>
        <taxon>Rhizobiaceae</taxon>
        <taxon>Rhizobium/Agrobacterium group</taxon>
        <taxon>Agrobacterium</taxon>
    </lineage>
</organism>
<dbReference type="EMBL" id="CP039692">
    <property type="protein sequence ID" value="QCJ00071.1"/>
    <property type="molecule type" value="Genomic_DNA"/>
</dbReference>
<gene>
    <name evidence="3" type="ORF">CFBP5473_19230</name>
    <name evidence="4" type="ORF">J5285_19120</name>
</gene>
<comment type="subcellular location">
    <subcellularLocation>
        <location evidence="1">Cell inner membrane</location>
        <topology evidence="1">Multi-pass membrane protein</topology>
    </subcellularLocation>
</comment>
<dbReference type="AlphaFoldDB" id="A0A4D7E4T6"/>
<accession>A0A4D7E4T6</accession>
<dbReference type="Pfam" id="PF03733">
    <property type="entry name" value="YccF"/>
    <property type="match status" value="2"/>
</dbReference>
<keyword evidence="1" id="KW-1133">Transmembrane helix</keyword>
<dbReference type="PANTHER" id="PTHR42903">
    <property type="entry name" value="INNER MEMBRANE PROTEIN YCCF"/>
    <property type="match status" value="1"/>
</dbReference>
<proteinExistence type="predicted"/>
<evidence type="ECO:0000313" key="4">
    <source>
        <dbReference type="EMBL" id="QYA09487.1"/>
    </source>
</evidence>
<feature type="domain" description="Inner membrane component" evidence="2">
    <location>
        <begin position="80"/>
        <end position="130"/>
    </location>
</feature>
<dbReference type="GO" id="GO:0005886">
    <property type="term" value="C:plasma membrane"/>
    <property type="evidence" value="ECO:0007669"/>
    <property type="project" value="UniProtKB-SubCell"/>
</dbReference>
<evidence type="ECO:0000313" key="3">
    <source>
        <dbReference type="EMBL" id="QCJ00071.1"/>
    </source>
</evidence>
<sequence length="160" mass="17244">MRAFGNIIWFCFGGAIVACIWFLGGLIAAISIIGLPLSRSAFEIAKLSAFPFGKEIVHVRELDGKGLTAGTAATGTIGFIVNIVWLLTFGWVLFFSHVLAGVIACVFIITIPFGIQSFKLAALSLWPIGRRVVSVEMARVAREHNAKIRLGNSHDVLVSS</sequence>
<dbReference type="InterPro" id="IPR031308">
    <property type="entry name" value="UCP028777"/>
</dbReference>
<keyword evidence="1" id="KW-0472">Membrane</keyword>
<dbReference type="Proteomes" id="UP000826513">
    <property type="component" value="Chromosome 2"/>
</dbReference>
<evidence type="ECO:0000256" key="1">
    <source>
        <dbReference type="PIRNR" id="PIRNR028777"/>
    </source>
</evidence>
<keyword evidence="1" id="KW-0997">Cell inner membrane</keyword>
<reference evidence="3 5" key="1">
    <citation type="submission" date="2019-04" db="EMBL/GenBank/DDBJ databases">
        <title>Complete genome sequence of Agrobacterium larrymoorei CFBP5473.</title>
        <authorList>
            <person name="Haryono M."/>
            <person name="Chou L."/>
            <person name="Lin Y.-C."/>
            <person name="Lai E.-M."/>
            <person name="Kuo C.-H."/>
        </authorList>
    </citation>
    <scope>NUCLEOTIDE SEQUENCE [LARGE SCALE GENOMIC DNA]</scope>
    <source>
        <strain evidence="3 5">CFBP5473</strain>
    </source>
</reference>
<feature type="transmembrane region" description="Helical" evidence="1">
    <location>
        <begin position="94"/>
        <end position="115"/>
    </location>
</feature>
<feature type="transmembrane region" description="Helical" evidence="1">
    <location>
        <begin position="67"/>
        <end position="88"/>
    </location>
</feature>
<dbReference type="OrthoDB" id="3238663at2"/>
<dbReference type="RefSeq" id="WP_037170845.1">
    <property type="nucleotide sequence ID" value="NZ_CP039692.1"/>
</dbReference>
<keyword evidence="6" id="KW-1185">Reference proteome</keyword>
<evidence type="ECO:0000313" key="6">
    <source>
        <dbReference type="Proteomes" id="UP000826513"/>
    </source>
</evidence>
<dbReference type="PROSITE" id="PS51257">
    <property type="entry name" value="PROKAR_LIPOPROTEIN"/>
    <property type="match status" value="1"/>
</dbReference>
<name>A0A4D7E4T6_9HYPH</name>